<dbReference type="OrthoDB" id="5491135at2"/>
<dbReference type="Pfam" id="PF12697">
    <property type="entry name" value="Abhydrolase_6"/>
    <property type="match status" value="1"/>
</dbReference>
<dbReference type="PANTHER" id="PTHR43194:SF2">
    <property type="entry name" value="PEROXISOMAL MEMBRANE PROTEIN LPX1"/>
    <property type="match status" value="1"/>
</dbReference>
<proteinExistence type="predicted"/>
<accession>A0A9J9HH13</accession>
<organism evidence="2 3">
    <name type="scientific">Rhizorhabdus wittichii (strain DSM 6014 / CCUG 31198 / JCM 15750 / NBRC 105917 / EY 4224 / RW1)</name>
    <name type="common">Sphingomonas wittichii</name>
    <dbReference type="NCBI Taxonomy" id="392499"/>
    <lineage>
        <taxon>Bacteria</taxon>
        <taxon>Pseudomonadati</taxon>
        <taxon>Pseudomonadota</taxon>
        <taxon>Alphaproteobacteria</taxon>
        <taxon>Sphingomonadales</taxon>
        <taxon>Sphingomonadaceae</taxon>
        <taxon>Rhizorhabdus</taxon>
    </lineage>
</organism>
<reference evidence="2 3" key="1">
    <citation type="journal article" date="2010" name="J. Bacteriol.">
        <title>Genome sequence of the dioxin-mineralizing bacterium Sphingomonas wittichii RW1.</title>
        <authorList>
            <person name="Miller T.R."/>
            <person name="Delcher A.L."/>
            <person name="Salzberg S.L."/>
            <person name="Saunders E."/>
            <person name="Detter J.C."/>
            <person name="Halden R.U."/>
        </authorList>
    </citation>
    <scope>NUCLEOTIDE SEQUENCE [LARGE SCALE GENOMIC DNA]</scope>
    <source>
        <strain evidence="3">DSM 6014 / CCUG 31198 / JCM 15750 / NBRC 105917 / EY 4224 / RW1</strain>
    </source>
</reference>
<keyword evidence="2" id="KW-0378">Hydrolase</keyword>
<keyword evidence="3" id="KW-1185">Reference proteome</keyword>
<evidence type="ECO:0000313" key="3">
    <source>
        <dbReference type="Proteomes" id="UP000001989"/>
    </source>
</evidence>
<gene>
    <name evidence="2" type="ordered locus">Swit_5034</name>
</gene>
<evidence type="ECO:0000259" key="1">
    <source>
        <dbReference type="Pfam" id="PF12697"/>
    </source>
</evidence>
<keyword evidence="2" id="KW-0614">Plasmid</keyword>
<protein>
    <submittedName>
        <fullName evidence="2">Alpha/beta hydrolase fold</fullName>
    </submittedName>
</protein>
<dbReference type="PRINTS" id="PR00111">
    <property type="entry name" value="ABHYDROLASE"/>
</dbReference>
<dbReference type="InterPro" id="IPR029058">
    <property type="entry name" value="AB_hydrolase_fold"/>
</dbReference>
<evidence type="ECO:0000313" key="2">
    <source>
        <dbReference type="EMBL" id="ABQ71647.1"/>
    </source>
</evidence>
<dbReference type="Proteomes" id="UP000001989">
    <property type="component" value="Plasmid pSWIT02"/>
</dbReference>
<geneLocation type="plasmid" evidence="2 3">
    <name>pSWIT02</name>
</geneLocation>
<dbReference type="GO" id="GO:0016787">
    <property type="term" value="F:hydrolase activity"/>
    <property type="evidence" value="ECO:0007669"/>
    <property type="project" value="UniProtKB-KW"/>
</dbReference>
<dbReference type="KEGG" id="swi:Swit_5034"/>
<dbReference type="InterPro" id="IPR000073">
    <property type="entry name" value="AB_hydrolase_1"/>
</dbReference>
<feature type="domain" description="AB hydrolase-1" evidence="1">
    <location>
        <begin position="7"/>
        <end position="224"/>
    </location>
</feature>
<dbReference type="SUPFAM" id="SSF53474">
    <property type="entry name" value="alpha/beta-Hydrolases"/>
    <property type="match status" value="1"/>
</dbReference>
<name>A0A9J9HH13_RHIWR</name>
<sequence>MVKKPTLILLPGSLCDATMWRAQVDALEDICVPLVVDLGGFDTIAAMADHVLEYAPDHSFALAGFSLGGFAALEVVRRAPDRVARLTLLGTSARPDKPENAPRRLANIAAFEEDADPPLRAFADLTRGSTTPEGVSAAVIASMRHHGPASYGPHQRAMMTRPDARPHLSDIACPTLVLCGGEDRATPPEGNREIAETIPGATYVELAEVGHMVTLEAPDAVSAAMRNWLLFPEASTIHGGPGSHE</sequence>
<dbReference type="PANTHER" id="PTHR43194">
    <property type="entry name" value="HYDROLASE ALPHA/BETA FOLD FAMILY"/>
    <property type="match status" value="1"/>
</dbReference>
<dbReference type="InterPro" id="IPR050228">
    <property type="entry name" value="Carboxylesterase_BioH"/>
</dbReference>
<dbReference type="EMBL" id="CP000701">
    <property type="protein sequence ID" value="ABQ71647.1"/>
    <property type="molecule type" value="Genomic_DNA"/>
</dbReference>
<dbReference type="AlphaFoldDB" id="A0A9J9HH13"/>
<dbReference type="Gene3D" id="3.40.50.1820">
    <property type="entry name" value="alpha/beta hydrolase"/>
    <property type="match status" value="1"/>
</dbReference>